<dbReference type="PANTHER" id="PTHR46640">
    <property type="entry name" value="TRIACYLGLYCEROL LIPASE, PUTATIVE (AFU_ORTHOLOGUE AFUA_6G06510)-RELATED"/>
    <property type="match status" value="1"/>
</dbReference>
<dbReference type="GO" id="GO:0006629">
    <property type="term" value="P:lipid metabolic process"/>
    <property type="evidence" value="ECO:0007669"/>
    <property type="project" value="InterPro"/>
</dbReference>
<evidence type="ECO:0000256" key="2">
    <source>
        <dbReference type="ARBA" id="ARBA00022801"/>
    </source>
</evidence>
<evidence type="ECO:0000313" key="5">
    <source>
        <dbReference type="EMBL" id="KAJ5191978.1"/>
    </source>
</evidence>
<evidence type="ECO:0000256" key="1">
    <source>
        <dbReference type="ARBA" id="ARBA00022729"/>
    </source>
</evidence>
<protein>
    <recommendedName>
        <fullName evidence="4">Fungal lipase-type domain-containing protein</fullName>
    </recommendedName>
</protein>
<name>A0A9W9M7S4_9EURO</name>
<dbReference type="OrthoDB" id="426718at2759"/>
<dbReference type="PANTHER" id="PTHR46640:SF1">
    <property type="entry name" value="FUNGAL LIPASE-LIKE DOMAIN-CONTAINING PROTEIN-RELATED"/>
    <property type="match status" value="1"/>
</dbReference>
<evidence type="ECO:0000256" key="3">
    <source>
        <dbReference type="SAM" id="SignalP"/>
    </source>
</evidence>
<dbReference type="InterPro" id="IPR051299">
    <property type="entry name" value="AB_hydrolase_lip/est"/>
</dbReference>
<keyword evidence="1 3" id="KW-0732">Signal</keyword>
<dbReference type="InterPro" id="IPR029058">
    <property type="entry name" value="AB_hydrolase_fold"/>
</dbReference>
<reference evidence="5" key="1">
    <citation type="submission" date="2022-12" db="EMBL/GenBank/DDBJ databases">
        <authorList>
            <person name="Petersen C."/>
        </authorList>
    </citation>
    <scope>NUCLEOTIDE SEQUENCE</scope>
    <source>
        <strain evidence="5">IBT 15544</strain>
    </source>
</reference>
<dbReference type="CDD" id="cd00519">
    <property type="entry name" value="Lipase_3"/>
    <property type="match status" value="1"/>
</dbReference>
<dbReference type="GO" id="GO:0017000">
    <property type="term" value="P:antibiotic biosynthetic process"/>
    <property type="evidence" value="ECO:0007669"/>
    <property type="project" value="UniProtKB-ARBA"/>
</dbReference>
<keyword evidence="6" id="KW-1185">Reference proteome</keyword>
<keyword evidence="2" id="KW-0378">Hydrolase</keyword>
<gene>
    <name evidence="5" type="ORF">N7498_010963</name>
</gene>
<dbReference type="AlphaFoldDB" id="A0A9W9M7S4"/>
<feature type="domain" description="Fungal lipase-type" evidence="4">
    <location>
        <begin position="101"/>
        <end position="231"/>
    </location>
</feature>
<organism evidence="5 6">
    <name type="scientific">Penicillium cinerascens</name>
    <dbReference type="NCBI Taxonomy" id="70096"/>
    <lineage>
        <taxon>Eukaryota</taxon>
        <taxon>Fungi</taxon>
        <taxon>Dikarya</taxon>
        <taxon>Ascomycota</taxon>
        <taxon>Pezizomycotina</taxon>
        <taxon>Eurotiomycetes</taxon>
        <taxon>Eurotiomycetidae</taxon>
        <taxon>Eurotiales</taxon>
        <taxon>Aspergillaceae</taxon>
        <taxon>Penicillium</taxon>
    </lineage>
</organism>
<sequence length="290" mass="30511">MHLGQLWHLVAAAAFAVAAPARPMPRGESSPALLTGHAHWAAASYCTNNINSTGNAVTCAGDYCPEVQSAKTATLSEFDDSTQFGDVAGFVAVDETNELIVISFRGSRTVSNWIANLDFDLTDASDLCDGCEAHSGFLAAWETVSAAITSQVHSAMQTYSGYKLVVTGHSLGAALAALGGTALRNAGYELDLYTYGQPRVGNLALATYMTGQGVNRVTHTNDIVPRLPPMSFGFSHSSPELWITSGNDVTVTTSDIDVIEGIDSTAGNAGEPFPDVAAHAWYIEDIDGCQ</sequence>
<evidence type="ECO:0000259" key="4">
    <source>
        <dbReference type="Pfam" id="PF01764"/>
    </source>
</evidence>
<feature type="chain" id="PRO_5040791594" description="Fungal lipase-type domain-containing protein" evidence="3">
    <location>
        <begin position="19"/>
        <end position="290"/>
    </location>
</feature>
<dbReference type="SUPFAM" id="SSF53474">
    <property type="entry name" value="alpha/beta-Hydrolases"/>
    <property type="match status" value="1"/>
</dbReference>
<accession>A0A9W9M7S4</accession>
<dbReference type="EMBL" id="JAPQKR010000016">
    <property type="protein sequence ID" value="KAJ5191978.1"/>
    <property type="molecule type" value="Genomic_DNA"/>
</dbReference>
<reference evidence="5" key="2">
    <citation type="journal article" date="2023" name="IMA Fungus">
        <title>Comparative genomic study of the Penicillium genus elucidates a diverse pangenome and 15 lateral gene transfer events.</title>
        <authorList>
            <person name="Petersen C."/>
            <person name="Sorensen T."/>
            <person name="Nielsen M.R."/>
            <person name="Sondergaard T.E."/>
            <person name="Sorensen J.L."/>
            <person name="Fitzpatrick D.A."/>
            <person name="Frisvad J.C."/>
            <person name="Nielsen K.L."/>
        </authorList>
    </citation>
    <scope>NUCLEOTIDE SEQUENCE</scope>
    <source>
        <strain evidence="5">IBT 15544</strain>
    </source>
</reference>
<dbReference type="Proteomes" id="UP001150904">
    <property type="component" value="Unassembled WGS sequence"/>
</dbReference>
<dbReference type="Pfam" id="PF01764">
    <property type="entry name" value="Lipase_3"/>
    <property type="match status" value="1"/>
</dbReference>
<dbReference type="RefSeq" id="XP_058304918.1">
    <property type="nucleotide sequence ID" value="XM_058458019.1"/>
</dbReference>
<dbReference type="GO" id="GO:0016787">
    <property type="term" value="F:hydrolase activity"/>
    <property type="evidence" value="ECO:0007669"/>
    <property type="project" value="UniProtKB-KW"/>
</dbReference>
<dbReference type="GO" id="GO:0072330">
    <property type="term" value="P:monocarboxylic acid biosynthetic process"/>
    <property type="evidence" value="ECO:0007669"/>
    <property type="project" value="UniProtKB-ARBA"/>
</dbReference>
<feature type="signal peptide" evidence="3">
    <location>
        <begin position="1"/>
        <end position="18"/>
    </location>
</feature>
<evidence type="ECO:0000313" key="6">
    <source>
        <dbReference type="Proteomes" id="UP001150904"/>
    </source>
</evidence>
<dbReference type="InterPro" id="IPR002921">
    <property type="entry name" value="Fungal_lipase-type"/>
</dbReference>
<comment type="caution">
    <text evidence="5">The sequence shown here is derived from an EMBL/GenBank/DDBJ whole genome shotgun (WGS) entry which is preliminary data.</text>
</comment>
<dbReference type="Gene3D" id="3.40.50.1820">
    <property type="entry name" value="alpha/beta hydrolase"/>
    <property type="match status" value="1"/>
</dbReference>
<dbReference type="GeneID" id="83185320"/>
<proteinExistence type="predicted"/>